<reference evidence="1" key="1">
    <citation type="journal article" date="2014" name="Front. Microbiol.">
        <title>High frequency of phylogenetically diverse reductive dehalogenase-homologous genes in deep subseafloor sedimentary metagenomes.</title>
        <authorList>
            <person name="Kawai M."/>
            <person name="Futagami T."/>
            <person name="Toyoda A."/>
            <person name="Takaki Y."/>
            <person name="Nishi S."/>
            <person name="Hori S."/>
            <person name="Arai W."/>
            <person name="Tsubouchi T."/>
            <person name="Morono Y."/>
            <person name="Uchiyama I."/>
            <person name="Ito T."/>
            <person name="Fujiyama A."/>
            <person name="Inagaki F."/>
            <person name="Takami H."/>
        </authorList>
    </citation>
    <scope>NUCLEOTIDE SEQUENCE</scope>
    <source>
        <strain evidence="1">Expedition CK06-06</strain>
    </source>
</reference>
<dbReference type="Pfam" id="PF02021">
    <property type="entry name" value="UPF0102"/>
    <property type="match status" value="1"/>
</dbReference>
<dbReference type="HAMAP" id="MF_00048">
    <property type="entry name" value="UPF0102"/>
    <property type="match status" value="1"/>
</dbReference>
<dbReference type="PANTHER" id="PTHR34039">
    <property type="entry name" value="UPF0102 PROTEIN YRAN"/>
    <property type="match status" value="1"/>
</dbReference>
<name>X1SVH4_9ZZZZ</name>
<accession>X1SVH4</accession>
<dbReference type="CDD" id="cd20736">
    <property type="entry name" value="PoNe_Nuclease"/>
    <property type="match status" value="1"/>
</dbReference>
<organism evidence="1">
    <name type="scientific">marine sediment metagenome</name>
    <dbReference type="NCBI Taxonomy" id="412755"/>
    <lineage>
        <taxon>unclassified sequences</taxon>
        <taxon>metagenomes</taxon>
        <taxon>ecological metagenomes</taxon>
    </lineage>
</organism>
<dbReference type="NCBIfam" id="NF009150">
    <property type="entry name" value="PRK12497.1-3"/>
    <property type="match status" value="1"/>
</dbReference>
<dbReference type="EMBL" id="BARW01023559">
    <property type="protein sequence ID" value="GAI97047.1"/>
    <property type="molecule type" value="Genomic_DNA"/>
</dbReference>
<dbReference type="Gene3D" id="3.40.1350.10">
    <property type="match status" value="1"/>
</dbReference>
<dbReference type="InterPro" id="IPR011856">
    <property type="entry name" value="tRNA_endonuc-like_dom_sf"/>
</dbReference>
<dbReference type="InterPro" id="IPR011335">
    <property type="entry name" value="Restrct_endonuc-II-like"/>
</dbReference>
<dbReference type="NCBIfam" id="TIGR00252">
    <property type="entry name" value="YraN family protein"/>
    <property type="match status" value="1"/>
</dbReference>
<dbReference type="AlphaFoldDB" id="X1SVH4"/>
<feature type="non-terminal residue" evidence="1">
    <location>
        <position position="1"/>
    </location>
</feature>
<dbReference type="PANTHER" id="PTHR34039:SF1">
    <property type="entry name" value="UPF0102 PROTEIN YRAN"/>
    <property type="match status" value="1"/>
</dbReference>
<proteinExistence type="inferred from homology"/>
<dbReference type="SUPFAM" id="SSF52980">
    <property type="entry name" value="Restriction endonuclease-like"/>
    <property type="match status" value="1"/>
</dbReference>
<dbReference type="InterPro" id="IPR003509">
    <property type="entry name" value="UPF0102_YraN-like"/>
</dbReference>
<protein>
    <recommendedName>
        <fullName evidence="2">YraN family protein</fullName>
    </recommendedName>
</protein>
<evidence type="ECO:0008006" key="2">
    <source>
        <dbReference type="Google" id="ProtNLM"/>
    </source>
</evidence>
<sequence length="128" mass="15264">CDYQFFDKLVLMTKRVKGKFGEDLAAKHLESKGYKIIERNWTCHWGELDLIAEKDEVLVFVEVKFRTNTSYGETYEYIDSKKKKRLMRSIEQYLLKKDKFDVCWRLDAVCLTKVPGRVEIEHFEDALN</sequence>
<dbReference type="GO" id="GO:0003676">
    <property type="term" value="F:nucleic acid binding"/>
    <property type="evidence" value="ECO:0007669"/>
    <property type="project" value="InterPro"/>
</dbReference>
<gene>
    <name evidence="1" type="ORF">S12H4_39038</name>
</gene>
<evidence type="ECO:0000313" key="1">
    <source>
        <dbReference type="EMBL" id="GAI97047.1"/>
    </source>
</evidence>
<comment type="caution">
    <text evidence="1">The sequence shown here is derived from an EMBL/GenBank/DDBJ whole genome shotgun (WGS) entry which is preliminary data.</text>
</comment>